<evidence type="ECO:0000256" key="5">
    <source>
        <dbReference type="ARBA" id="ARBA00022692"/>
    </source>
</evidence>
<keyword evidence="6 15" id="KW-0732">Signal</keyword>
<evidence type="ECO:0000256" key="15">
    <source>
        <dbReference type="SAM" id="SignalP"/>
    </source>
</evidence>
<evidence type="ECO:0000256" key="13">
    <source>
        <dbReference type="ARBA" id="ARBA00038393"/>
    </source>
</evidence>
<keyword evidence="18" id="KW-1185">Reference proteome</keyword>
<keyword evidence="5 14" id="KW-0812">Transmembrane</keyword>
<dbReference type="EMBL" id="JAMQYH010000001">
    <property type="protein sequence ID" value="KAJ1702167.1"/>
    <property type="molecule type" value="Genomic_DNA"/>
</dbReference>
<dbReference type="PROSITE" id="PS51473">
    <property type="entry name" value="GNK2"/>
    <property type="match status" value="2"/>
</dbReference>
<dbReference type="PANTHER" id="PTHR32080:SF2">
    <property type="entry name" value="PLASMODESMATA-LOCATED PROTEIN 8"/>
    <property type="match status" value="1"/>
</dbReference>
<dbReference type="Proteomes" id="UP001151287">
    <property type="component" value="Unassembled WGS sequence"/>
</dbReference>
<dbReference type="CDD" id="cd23509">
    <property type="entry name" value="Gnk2-like"/>
    <property type="match status" value="2"/>
</dbReference>
<dbReference type="InterPro" id="IPR051378">
    <property type="entry name" value="Cell2Cell_Antifungal"/>
</dbReference>
<protein>
    <recommendedName>
        <fullName evidence="16">Gnk2-homologous domain-containing protein</fullName>
    </recommendedName>
</protein>
<organism evidence="17 18">
    <name type="scientific">Rhynchospora breviuscula</name>
    <dbReference type="NCBI Taxonomy" id="2022672"/>
    <lineage>
        <taxon>Eukaryota</taxon>
        <taxon>Viridiplantae</taxon>
        <taxon>Streptophyta</taxon>
        <taxon>Embryophyta</taxon>
        <taxon>Tracheophyta</taxon>
        <taxon>Spermatophyta</taxon>
        <taxon>Magnoliopsida</taxon>
        <taxon>Liliopsida</taxon>
        <taxon>Poales</taxon>
        <taxon>Cyperaceae</taxon>
        <taxon>Cyperoideae</taxon>
        <taxon>Rhynchosporeae</taxon>
        <taxon>Rhynchospora</taxon>
    </lineage>
</organism>
<evidence type="ECO:0000256" key="14">
    <source>
        <dbReference type="SAM" id="Phobius"/>
    </source>
</evidence>
<evidence type="ECO:0000259" key="16">
    <source>
        <dbReference type="PROSITE" id="PS51473"/>
    </source>
</evidence>
<feature type="transmembrane region" description="Helical" evidence="14">
    <location>
        <begin position="247"/>
        <end position="267"/>
    </location>
</feature>
<keyword evidence="2" id="KW-0813">Transport</keyword>
<dbReference type="GO" id="GO:0009506">
    <property type="term" value="C:plasmodesma"/>
    <property type="evidence" value="ECO:0007669"/>
    <property type="project" value="UniProtKB-SubCell"/>
</dbReference>
<evidence type="ECO:0000256" key="7">
    <source>
        <dbReference type="ARBA" id="ARBA00022737"/>
    </source>
</evidence>
<evidence type="ECO:0000256" key="2">
    <source>
        <dbReference type="ARBA" id="ARBA00022448"/>
    </source>
</evidence>
<evidence type="ECO:0000256" key="3">
    <source>
        <dbReference type="ARBA" id="ARBA00022475"/>
    </source>
</evidence>
<dbReference type="Gene3D" id="3.30.430.20">
    <property type="entry name" value="Gnk2 domain, C-X8-C-X2-C motif"/>
    <property type="match status" value="2"/>
</dbReference>
<evidence type="ECO:0000256" key="11">
    <source>
        <dbReference type="ARBA" id="ARBA00023157"/>
    </source>
</evidence>
<evidence type="ECO:0000313" key="17">
    <source>
        <dbReference type="EMBL" id="KAJ1702167.1"/>
    </source>
</evidence>
<keyword evidence="9 14" id="KW-1133">Transmembrane helix</keyword>
<comment type="subcellular location">
    <subcellularLocation>
        <location evidence="12">Cell junction</location>
        <location evidence="12">Plasmodesma</location>
    </subcellularLocation>
    <subcellularLocation>
        <location evidence="1">Cell membrane</location>
        <topology evidence="1">Single-pass type I membrane protein</topology>
    </subcellularLocation>
</comment>
<name>A0A9Q0CXT9_9POAL</name>
<keyword evidence="3" id="KW-1003">Cell membrane</keyword>
<evidence type="ECO:0000313" key="18">
    <source>
        <dbReference type="Proteomes" id="UP001151287"/>
    </source>
</evidence>
<feature type="domain" description="Gnk2-homologous" evidence="16">
    <location>
        <begin position="131"/>
        <end position="230"/>
    </location>
</feature>
<dbReference type="InterPro" id="IPR002902">
    <property type="entry name" value="GNK2"/>
</dbReference>
<dbReference type="FunFam" id="3.30.430.20:FF:000001">
    <property type="entry name" value="cysteine-rich repeat secretory protein 3"/>
    <property type="match status" value="1"/>
</dbReference>
<proteinExistence type="inferred from homology"/>
<sequence>MLCFLYITTTLLFLAQHHHQAFSTSTFVYAGCSPSKFPENSQYQTNLNSLFSSIATTASHAIYNSFTTGTDSPPGNAVYGLYQCRGDLDTPSCASCIQNGIAQLSLVCAYAFSASLQLDSCFIRYSNNNFLGQNDTNLAYRRCSTSTSSDADFVRRRDDVLADLQSGDGFRVTSSGLVQGYAQCIGDLATTDCTTCLAEAVSQLRNSCGSAKAADVYLAQCYARYWASGYYFHSPAEYSDEDIGRTVAIIVGVLAGLALFVVFISFFKRTSSKGN</sequence>
<accession>A0A9Q0CXT9</accession>
<evidence type="ECO:0000256" key="12">
    <source>
        <dbReference type="ARBA" id="ARBA00024184"/>
    </source>
</evidence>
<dbReference type="FunFam" id="3.30.430.20:FF:000011">
    <property type="entry name" value="Cysteine-rich repeat secretory protein 15"/>
    <property type="match status" value="1"/>
</dbReference>
<keyword evidence="8" id="KW-0965">Cell junction</keyword>
<evidence type="ECO:0000256" key="4">
    <source>
        <dbReference type="ARBA" id="ARBA00022581"/>
    </source>
</evidence>
<dbReference type="PANTHER" id="PTHR32080">
    <property type="entry name" value="ANTIFUNGAL PROTEIN GINKBILOBIN-2-LIKE"/>
    <property type="match status" value="1"/>
</dbReference>
<feature type="domain" description="Gnk2-homologous" evidence="16">
    <location>
        <begin position="25"/>
        <end position="130"/>
    </location>
</feature>
<reference evidence="17" key="1">
    <citation type="journal article" date="2022" name="Cell">
        <title>Repeat-based holocentromeres influence genome architecture and karyotype evolution.</title>
        <authorList>
            <person name="Hofstatter P.G."/>
            <person name="Thangavel G."/>
            <person name="Lux T."/>
            <person name="Neumann P."/>
            <person name="Vondrak T."/>
            <person name="Novak P."/>
            <person name="Zhang M."/>
            <person name="Costa L."/>
            <person name="Castellani M."/>
            <person name="Scott A."/>
            <person name="Toegelov H."/>
            <person name="Fuchs J."/>
            <person name="Mata-Sucre Y."/>
            <person name="Dias Y."/>
            <person name="Vanzela A.L.L."/>
            <person name="Huettel B."/>
            <person name="Almeida C.C.S."/>
            <person name="Simkova H."/>
            <person name="Souza G."/>
            <person name="Pedrosa-Harand A."/>
            <person name="Macas J."/>
            <person name="Mayer K.F.X."/>
            <person name="Houben A."/>
            <person name="Marques A."/>
        </authorList>
    </citation>
    <scope>NUCLEOTIDE SEQUENCE</scope>
    <source>
        <strain evidence="17">RhyBre1mFocal</strain>
    </source>
</reference>
<keyword evidence="7" id="KW-0677">Repeat</keyword>
<keyword evidence="11" id="KW-1015">Disulfide bond</keyword>
<keyword evidence="4" id="KW-0945">Host-virus interaction</keyword>
<feature type="signal peptide" evidence="15">
    <location>
        <begin position="1"/>
        <end position="23"/>
    </location>
</feature>
<dbReference type="InterPro" id="IPR038408">
    <property type="entry name" value="GNK2_sf"/>
</dbReference>
<comment type="caution">
    <text evidence="17">The sequence shown here is derived from an EMBL/GenBank/DDBJ whole genome shotgun (WGS) entry which is preliminary data.</text>
</comment>
<evidence type="ECO:0000256" key="6">
    <source>
        <dbReference type="ARBA" id="ARBA00022729"/>
    </source>
</evidence>
<comment type="similarity">
    <text evidence="13">Belongs to the cysteine-rich repeat secretory protein family. Plasmodesmata-located proteins (PDLD) subfamily.</text>
</comment>
<dbReference type="Pfam" id="PF01657">
    <property type="entry name" value="Stress-antifung"/>
    <property type="match status" value="2"/>
</dbReference>
<evidence type="ECO:0000256" key="1">
    <source>
        <dbReference type="ARBA" id="ARBA00004251"/>
    </source>
</evidence>
<evidence type="ECO:0000256" key="9">
    <source>
        <dbReference type="ARBA" id="ARBA00022989"/>
    </source>
</evidence>
<gene>
    <name evidence="17" type="ORF">LUZ63_001946</name>
</gene>
<dbReference type="AlphaFoldDB" id="A0A9Q0CXT9"/>
<evidence type="ECO:0000256" key="10">
    <source>
        <dbReference type="ARBA" id="ARBA00023136"/>
    </source>
</evidence>
<dbReference type="GO" id="GO:0005886">
    <property type="term" value="C:plasma membrane"/>
    <property type="evidence" value="ECO:0007669"/>
    <property type="project" value="UniProtKB-SubCell"/>
</dbReference>
<feature type="chain" id="PRO_5040368743" description="Gnk2-homologous domain-containing protein" evidence="15">
    <location>
        <begin position="24"/>
        <end position="275"/>
    </location>
</feature>
<keyword evidence="10 14" id="KW-0472">Membrane</keyword>
<evidence type="ECO:0000256" key="8">
    <source>
        <dbReference type="ARBA" id="ARBA00022949"/>
    </source>
</evidence>